<proteinExistence type="predicted"/>
<keyword evidence="2" id="KW-1185">Reference proteome</keyword>
<sequence length="181" mass="20246">MKVLRSQSPESQDEHFAGRVQFDKDVLREGRIRLHVSRLRTDDSGLYLCEVKTNYGFNIGKSRLNVTGYVILVLIIVMIIVLCVILYILRRVSRMYSFDLQRPSPVDRLSEPIGTFEPVYLDDLAPQEQPDANGVESSPAGNASPSEGDDPADKRSSLLGSTNLFFDITGEEQQNGNNNNP</sequence>
<dbReference type="EMBL" id="CM041532">
    <property type="protein sequence ID" value="KAI3376053.1"/>
    <property type="molecule type" value="Genomic_DNA"/>
</dbReference>
<evidence type="ECO:0000313" key="2">
    <source>
        <dbReference type="Proteomes" id="UP000831701"/>
    </source>
</evidence>
<gene>
    <name evidence="1" type="ORF">L3Q82_016592</name>
</gene>
<name>A0ACB8X7G3_9TELE</name>
<protein>
    <submittedName>
        <fullName evidence="1">Uncharacterized protein</fullName>
    </submittedName>
</protein>
<accession>A0ACB8X7G3</accession>
<comment type="caution">
    <text evidence="1">The sequence shown here is derived from an EMBL/GenBank/DDBJ whole genome shotgun (WGS) entry which is preliminary data.</text>
</comment>
<reference evidence="1" key="1">
    <citation type="submission" date="2022-04" db="EMBL/GenBank/DDBJ databases">
        <title>Jade perch genome.</title>
        <authorList>
            <person name="Chao B."/>
        </authorList>
    </citation>
    <scope>NUCLEOTIDE SEQUENCE</scope>
    <source>
        <strain evidence="1">CB-2022</strain>
    </source>
</reference>
<organism evidence="1 2">
    <name type="scientific">Scortum barcoo</name>
    <name type="common">barcoo grunter</name>
    <dbReference type="NCBI Taxonomy" id="214431"/>
    <lineage>
        <taxon>Eukaryota</taxon>
        <taxon>Metazoa</taxon>
        <taxon>Chordata</taxon>
        <taxon>Craniata</taxon>
        <taxon>Vertebrata</taxon>
        <taxon>Euteleostomi</taxon>
        <taxon>Actinopterygii</taxon>
        <taxon>Neopterygii</taxon>
        <taxon>Teleostei</taxon>
        <taxon>Neoteleostei</taxon>
        <taxon>Acanthomorphata</taxon>
        <taxon>Eupercaria</taxon>
        <taxon>Centrarchiformes</taxon>
        <taxon>Terapontoidei</taxon>
        <taxon>Terapontidae</taxon>
        <taxon>Scortum</taxon>
    </lineage>
</organism>
<evidence type="ECO:0000313" key="1">
    <source>
        <dbReference type="EMBL" id="KAI3376053.1"/>
    </source>
</evidence>
<dbReference type="Proteomes" id="UP000831701">
    <property type="component" value="Chromosome 2"/>
</dbReference>